<keyword evidence="1" id="KW-0863">Zinc-finger</keyword>
<evidence type="ECO:0000256" key="1">
    <source>
        <dbReference type="PROSITE-ProRule" id="PRU00047"/>
    </source>
</evidence>
<keyword evidence="4" id="KW-1185">Reference proteome</keyword>
<dbReference type="InterPro" id="IPR036691">
    <property type="entry name" value="Endo/exonu/phosph_ase_sf"/>
</dbReference>
<dbReference type="OrthoDB" id="6783203at2759"/>
<name>A0A8K0CVX8_IGNLU</name>
<organism evidence="3 4">
    <name type="scientific">Ignelater luminosus</name>
    <name type="common">Cucubano</name>
    <name type="synonym">Pyrophorus luminosus</name>
    <dbReference type="NCBI Taxonomy" id="2038154"/>
    <lineage>
        <taxon>Eukaryota</taxon>
        <taxon>Metazoa</taxon>
        <taxon>Ecdysozoa</taxon>
        <taxon>Arthropoda</taxon>
        <taxon>Hexapoda</taxon>
        <taxon>Insecta</taxon>
        <taxon>Pterygota</taxon>
        <taxon>Neoptera</taxon>
        <taxon>Endopterygota</taxon>
        <taxon>Coleoptera</taxon>
        <taxon>Polyphaga</taxon>
        <taxon>Elateriformia</taxon>
        <taxon>Elateroidea</taxon>
        <taxon>Elateridae</taxon>
        <taxon>Agrypninae</taxon>
        <taxon>Pyrophorini</taxon>
        <taxon>Ignelater</taxon>
    </lineage>
</organism>
<dbReference type="PROSITE" id="PS50158">
    <property type="entry name" value="ZF_CCHC"/>
    <property type="match status" value="1"/>
</dbReference>
<dbReference type="GO" id="GO:0003824">
    <property type="term" value="F:catalytic activity"/>
    <property type="evidence" value="ECO:0007669"/>
    <property type="project" value="InterPro"/>
</dbReference>
<dbReference type="InterPro" id="IPR036875">
    <property type="entry name" value="Znf_CCHC_sf"/>
</dbReference>
<keyword evidence="1" id="KW-0479">Metal-binding</keyword>
<dbReference type="EMBL" id="VTPC01006733">
    <property type="protein sequence ID" value="KAF2894713.1"/>
    <property type="molecule type" value="Genomic_DNA"/>
</dbReference>
<feature type="domain" description="CCHC-type" evidence="2">
    <location>
        <begin position="13"/>
        <end position="27"/>
    </location>
</feature>
<dbReference type="AlphaFoldDB" id="A0A8K0CVX8"/>
<dbReference type="Proteomes" id="UP000801492">
    <property type="component" value="Unassembled WGS sequence"/>
</dbReference>
<dbReference type="SUPFAM" id="SSF57756">
    <property type="entry name" value="Retrovirus zinc finger-like domains"/>
    <property type="match status" value="1"/>
</dbReference>
<keyword evidence="1" id="KW-0862">Zinc</keyword>
<dbReference type="SUPFAM" id="SSF56219">
    <property type="entry name" value="DNase I-like"/>
    <property type="match status" value="1"/>
</dbReference>
<dbReference type="GO" id="GO:0008270">
    <property type="term" value="F:zinc ion binding"/>
    <property type="evidence" value="ECO:0007669"/>
    <property type="project" value="UniProtKB-KW"/>
</dbReference>
<evidence type="ECO:0000313" key="4">
    <source>
        <dbReference type="Proteomes" id="UP000801492"/>
    </source>
</evidence>
<dbReference type="Gene3D" id="4.10.60.10">
    <property type="entry name" value="Zinc finger, CCHC-type"/>
    <property type="match status" value="1"/>
</dbReference>
<protein>
    <recommendedName>
        <fullName evidence="2">CCHC-type domain-containing protein</fullName>
    </recommendedName>
</protein>
<dbReference type="InterPro" id="IPR001878">
    <property type="entry name" value="Znf_CCHC"/>
</dbReference>
<reference evidence="3" key="1">
    <citation type="submission" date="2019-08" db="EMBL/GenBank/DDBJ databases">
        <title>The genome of the North American firefly Photinus pyralis.</title>
        <authorList>
            <consortium name="Photinus pyralis genome working group"/>
            <person name="Fallon T.R."/>
            <person name="Sander Lower S.E."/>
            <person name="Weng J.-K."/>
        </authorList>
    </citation>
    <scope>NUCLEOTIDE SEQUENCE</scope>
    <source>
        <strain evidence="3">TRF0915ILg1</strain>
        <tissue evidence="3">Whole body</tissue>
    </source>
</reference>
<dbReference type="Pfam" id="PF14529">
    <property type="entry name" value="Exo_endo_phos_2"/>
    <property type="match status" value="1"/>
</dbReference>
<proteinExistence type="predicted"/>
<sequence length="195" mass="22365">MPKTVKEKKTKGKCLRCWQEGHKANECLNESYCIACKSKAHNTNDMSKNIDILIVSEPNIKLAENRGWFSDNNIDASVIVLNKNIKVFKLERGDHWICIELYEHIICSNRQNKPVILGEDMNAKSPAWGSNYEDVREEIISTWSIVQNMHVANTGNTQNFIRDERKSFIGIILCTDTIAENITDWTVAEDEENFS</sequence>
<dbReference type="GO" id="GO:0003676">
    <property type="term" value="F:nucleic acid binding"/>
    <property type="evidence" value="ECO:0007669"/>
    <property type="project" value="InterPro"/>
</dbReference>
<dbReference type="InterPro" id="IPR005135">
    <property type="entry name" value="Endo/exonuclease/phosphatase"/>
</dbReference>
<evidence type="ECO:0000259" key="2">
    <source>
        <dbReference type="PROSITE" id="PS50158"/>
    </source>
</evidence>
<accession>A0A8K0CVX8</accession>
<gene>
    <name evidence="3" type="ORF">ILUMI_11458</name>
</gene>
<dbReference type="Gene3D" id="3.60.10.10">
    <property type="entry name" value="Endonuclease/exonuclease/phosphatase"/>
    <property type="match status" value="1"/>
</dbReference>
<comment type="caution">
    <text evidence="3">The sequence shown here is derived from an EMBL/GenBank/DDBJ whole genome shotgun (WGS) entry which is preliminary data.</text>
</comment>
<evidence type="ECO:0000313" key="3">
    <source>
        <dbReference type="EMBL" id="KAF2894713.1"/>
    </source>
</evidence>